<feature type="domain" description="CN hydrolase" evidence="10">
    <location>
        <begin position="230"/>
        <end position="465"/>
    </location>
</feature>
<evidence type="ECO:0000256" key="7">
    <source>
        <dbReference type="ARBA" id="ARBA00023136"/>
    </source>
</evidence>
<dbReference type="PANTHER" id="PTHR38686:SF1">
    <property type="entry name" value="APOLIPOPROTEIN N-ACYLTRANSFERASE"/>
    <property type="match status" value="1"/>
</dbReference>
<dbReference type="CDD" id="cd07571">
    <property type="entry name" value="ALP_N-acyl_transferase"/>
    <property type="match status" value="1"/>
</dbReference>
<comment type="similarity">
    <text evidence="2 9">Belongs to the CN hydrolase family. Apolipoprotein N-acyltransferase subfamily.</text>
</comment>
<comment type="catalytic activity">
    <reaction evidence="9">
        <text>N-terminal S-1,2-diacyl-sn-glyceryl-L-cysteinyl-[lipoprotein] + a glycerophospholipid = N-acyl-S-1,2-diacyl-sn-glyceryl-L-cysteinyl-[lipoprotein] + a 2-acyl-sn-glycero-3-phospholipid + H(+)</text>
        <dbReference type="Rhea" id="RHEA:48228"/>
        <dbReference type="Rhea" id="RHEA-COMP:14681"/>
        <dbReference type="Rhea" id="RHEA-COMP:14684"/>
        <dbReference type="ChEBI" id="CHEBI:15378"/>
        <dbReference type="ChEBI" id="CHEBI:136912"/>
        <dbReference type="ChEBI" id="CHEBI:140656"/>
        <dbReference type="ChEBI" id="CHEBI:140657"/>
        <dbReference type="ChEBI" id="CHEBI:140660"/>
        <dbReference type="EC" id="2.3.1.269"/>
    </reaction>
</comment>
<dbReference type="InterPro" id="IPR003010">
    <property type="entry name" value="C-N_Hydrolase"/>
</dbReference>
<dbReference type="PANTHER" id="PTHR38686">
    <property type="entry name" value="APOLIPOPROTEIN N-ACYLTRANSFERASE"/>
    <property type="match status" value="1"/>
</dbReference>
<dbReference type="HAMAP" id="MF_01148">
    <property type="entry name" value="Lnt"/>
    <property type="match status" value="1"/>
</dbReference>
<evidence type="ECO:0000256" key="6">
    <source>
        <dbReference type="ARBA" id="ARBA00022989"/>
    </source>
</evidence>
<protein>
    <recommendedName>
        <fullName evidence="9">Apolipoprotein N-acyltransferase</fullName>
        <shortName evidence="9">ALP N-acyltransferase</shortName>
        <ecNumber evidence="9">2.3.1.269</ecNumber>
    </recommendedName>
</protein>
<keyword evidence="7 9" id="KW-0472">Membrane</keyword>
<evidence type="ECO:0000256" key="4">
    <source>
        <dbReference type="ARBA" id="ARBA00022679"/>
    </source>
</evidence>
<gene>
    <name evidence="9" type="primary">lnt</name>
    <name evidence="11" type="ORF">SAMN04487954_10676</name>
</gene>
<evidence type="ECO:0000259" key="10">
    <source>
        <dbReference type="PROSITE" id="PS50263"/>
    </source>
</evidence>
<evidence type="ECO:0000256" key="1">
    <source>
        <dbReference type="ARBA" id="ARBA00004651"/>
    </source>
</evidence>
<keyword evidence="11" id="KW-0449">Lipoprotein</keyword>
<feature type="transmembrane region" description="Helical" evidence="9">
    <location>
        <begin position="168"/>
        <end position="190"/>
    </location>
</feature>
<proteinExistence type="inferred from homology"/>
<feature type="transmembrane region" description="Helical" evidence="9">
    <location>
        <begin position="129"/>
        <end position="148"/>
    </location>
</feature>
<sequence length="510" mass="55273">MDAQNPPVRDMTLFGRLSPVLGCLLALTAGGLTTLSAAPFTLWWLGPVAVALVYVGIHALTPAQAALRGWCYGVGLFGSGTSWVFVAIHDYGDTGALLALFLTGVFVASLALFYAVPFWLYRRVTGPRLAFLSFAGAWVLSEWLRTWLFTGFPWLLLGTSQVDSPLAAWAPVGGVYLLSLITALTGTLGVELLRRRWWAAAPIAALWLTPLALPAQWTFPAGEPLGVALLQGNLDQSIKWTPEGQREAASIYTVLTLAQSNDLDLIVWPEAALPMFEENARPILERVQSKLSPDTALLTGILQRDGGNNYNGVIGLGNAEGHYRKVRLVPFGEYLPLKRLLAGTIAFFDLPMPTMTPGAAAQGPIHAAGTTIGNAICYEIIYADRVAEQARDAELLLTVSNDTWFGRSIGPLQHLQMARLRALENGRYLIRATSNGVTAIVDPQGRVTARAPQFQATSLRGEVLPMQGLTPFTRTGSWPAWLLAALLTLLGWKRNLHRSIDNTPGEKGRA</sequence>
<comment type="function">
    <text evidence="9">Catalyzes the phospholipid dependent N-acylation of the N-terminal cysteine of apolipoprotein, the last step in lipoprotein maturation.</text>
</comment>
<keyword evidence="5 9" id="KW-0812">Transmembrane</keyword>
<dbReference type="EMBL" id="FNES01000006">
    <property type="protein sequence ID" value="SDJ60717.1"/>
    <property type="molecule type" value="Genomic_DNA"/>
</dbReference>
<dbReference type="AlphaFoldDB" id="A0A1G8V4D3"/>
<feature type="transmembrane region" description="Helical" evidence="9">
    <location>
        <begin position="95"/>
        <end position="117"/>
    </location>
</feature>
<dbReference type="InterPro" id="IPR004563">
    <property type="entry name" value="Apolipo_AcylTrfase"/>
</dbReference>
<keyword evidence="4 9" id="KW-0808">Transferase</keyword>
<evidence type="ECO:0000256" key="2">
    <source>
        <dbReference type="ARBA" id="ARBA00010065"/>
    </source>
</evidence>
<evidence type="ECO:0000256" key="5">
    <source>
        <dbReference type="ARBA" id="ARBA00022692"/>
    </source>
</evidence>
<dbReference type="InterPro" id="IPR045378">
    <property type="entry name" value="LNT_N"/>
</dbReference>
<dbReference type="EC" id="2.3.1.269" evidence="9"/>
<dbReference type="Gene3D" id="3.60.110.10">
    <property type="entry name" value="Carbon-nitrogen hydrolase"/>
    <property type="match status" value="1"/>
</dbReference>
<evidence type="ECO:0000313" key="11">
    <source>
        <dbReference type="EMBL" id="SDJ60717.1"/>
    </source>
</evidence>
<accession>A0A1G8V4D3</accession>
<dbReference type="PROSITE" id="PS50263">
    <property type="entry name" value="CN_HYDROLASE"/>
    <property type="match status" value="1"/>
</dbReference>
<dbReference type="SUPFAM" id="SSF56317">
    <property type="entry name" value="Carbon-nitrogen hydrolase"/>
    <property type="match status" value="1"/>
</dbReference>
<dbReference type="Pfam" id="PF00795">
    <property type="entry name" value="CN_hydrolase"/>
    <property type="match status" value="1"/>
</dbReference>
<feature type="transmembrane region" description="Helical" evidence="9">
    <location>
        <begin position="197"/>
        <end position="217"/>
    </location>
</feature>
<dbReference type="Pfam" id="PF20154">
    <property type="entry name" value="LNT_N"/>
    <property type="match status" value="1"/>
</dbReference>
<dbReference type="GO" id="GO:0005886">
    <property type="term" value="C:plasma membrane"/>
    <property type="evidence" value="ECO:0007669"/>
    <property type="project" value="UniProtKB-SubCell"/>
</dbReference>
<keyword evidence="12" id="KW-1185">Reference proteome</keyword>
<feature type="transmembrane region" description="Helical" evidence="9">
    <location>
        <begin position="12"/>
        <end position="32"/>
    </location>
</feature>
<evidence type="ECO:0000256" key="3">
    <source>
        <dbReference type="ARBA" id="ARBA00022475"/>
    </source>
</evidence>
<dbReference type="UniPathway" id="UPA00666"/>
<keyword evidence="3 9" id="KW-1003">Cell membrane</keyword>
<feature type="transmembrane region" description="Helical" evidence="9">
    <location>
        <begin position="38"/>
        <end position="57"/>
    </location>
</feature>
<dbReference type="RefSeq" id="WP_245682206.1">
    <property type="nucleotide sequence ID" value="NZ_FNES01000006.1"/>
</dbReference>
<evidence type="ECO:0000256" key="9">
    <source>
        <dbReference type="HAMAP-Rule" id="MF_01148"/>
    </source>
</evidence>
<organism evidence="11 12">
    <name type="scientific">Billgrantia gudaonensis</name>
    <dbReference type="NCBI Taxonomy" id="376427"/>
    <lineage>
        <taxon>Bacteria</taxon>
        <taxon>Pseudomonadati</taxon>
        <taxon>Pseudomonadota</taxon>
        <taxon>Gammaproteobacteria</taxon>
        <taxon>Oceanospirillales</taxon>
        <taxon>Halomonadaceae</taxon>
        <taxon>Billgrantia</taxon>
    </lineage>
</organism>
<dbReference type="STRING" id="376427.SAMN04487954_10676"/>
<keyword evidence="8 9" id="KW-0012">Acyltransferase</keyword>
<dbReference type="GO" id="GO:0042158">
    <property type="term" value="P:lipoprotein biosynthetic process"/>
    <property type="evidence" value="ECO:0007669"/>
    <property type="project" value="UniProtKB-UniRule"/>
</dbReference>
<comment type="pathway">
    <text evidence="9">Protein modification; lipoprotein biosynthesis (N-acyl transfer).</text>
</comment>
<keyword evidence="6 9" id="KW-1133">Transmembrane helix</keyword>
<name>A0A1G8V4D3_9GAMM</name>
<evidence type="ECO:0000313" key="12">
    <source>
        <dbReference type="Proteomes" id="UP000198525"/>
    </source>
</evidence>
<dbReference type="GO" id="GO:0016410">
    <property type="term" value="F:N-acyltransferase activity"/>
    <property type="evidence" value="ECO:0007669"/>
    <property type="project" value="UniProtKB-UniRule"/>
</dbReference>
<evidence type="ECO:0000256" key="8">
    <source>
        <dbReference type="ARBA" id="ARBA00023315"/>
    </source>
</evidence>
<dbReference type="InterPro" id="IPR036526">
    <property type="entry name" value="C-N_Hydrolase_sf"/>
</dbReference>
<dbReference type="Proteomes" id="UP000198525">
    <property type="component" value="Unassembled WGS sequence"/>
</dbReference>
<feature type="transmembrane region" description="Helical" evidence="9">
    <location>
        <begin position="69"/>
        <end position="89"/>
    </location>
</feature>
<reference evidence="11 12" key="1">
    <citation type="submission" date="2016-10" db="EMBL/GenBank/DDBJ databases">
        <authorList>
            <person name="de Groot N.N."/>
        </authorList>
    </citation>
    <scope>NUCLEOTIDE SEQUENCE [LARGE SCALE GENOMIC DNA]</scope>
    <source>
        <strain evidence="11 12">CGMCC 1.6133</strain>
    </source>
</reference>
<dbReference type="NCBIfam" id="TIGR00546">
    <property type="entry name" value="lnt"/>
    <property type="match status" value="1"/>
</dbReference>
<comment type="subcellular location">
    <subcellularLocation>
        <location evidence="1 9">Cell membrane</location>
        <topology evidence="1 9">Multi-pass membrane protein</topology>
    </subcellularLocation>
</comment>